<proteinExistence type="predicted"/>
<dbReference type="Proteomes" id="UP000293547">
    <property type="component" value="Unassembled WGS sequence"/>
</dbReference>
<name>A0ACB6FF60_9PLEO</name>
<accession>A0ACB6FF60</accession>
<reference evidence="1 2" key="1">
    <citation type="journal article" date="2019" name="bioRxiv">
        <title>Genomics, evolutionary history and diagnostics of the Alternaria alternata species group including apple and Asian pear pathotypes.</title>
        <authorList>
            <person name="Armitage A.D."/>
            <person name="Cockerton H.M."/>
            <person name="Sreenivasaprasad S."/>
            <person name="Woodhall J.W."/>
            <person name="Lane C.R."/>
            <person name="Harrison R.J."/>
            <person name="Clarkson J.P."/>
        </authorList>
    </citation>
    <scope>NUCLEOTIDE SEQUENCE [LARGE SCALE GENOMIC DNA]</scope>
    <source>
        <strain evidence="1 2">FERA 650</strain>
    </source>
</reference>
<protein>
    <submittedName>
        <fullName evidence="1">Uncharacterized protein</fullName>
    </submittedName>
</protein>
<keyword evidence="2" id="KW-1185">Reference proteome</keyword>
<comment type="caution">
    <text evidence="1">The sequence shown here is derived from an EMBL/GenBank/DDBJ whole genome shotgun (WGS) entry which is preliminary data.</text>
</comment>
<organism evidence="1 2">
    <name type="scientific">Alternaria gaisen</name>
    <dbReference type="NCBI Taxonomy" id="167740"/>
    <lineage>
        <taxon>Eukaryota</taxon>
        <taxon>Fungi</taxon>
        <taxon>Dikarya</taxon>
        <taxon>Ascomycota</taxon>
        <taxon>Pezizomycotina</taxon>
        <taxon>Dothideomycetes</taxon>
        <taxon>Pleosporomycetidae</taxon>
        <taxon>Pleosporales</taxon>
        <taxon>Pleosporineae</taxon>
        <taxon>Pleosporaceae</taxon>
        <taxon>Alternaria</taxon>
        <taxon>Alternaria sect. Alternaria</taxon>
    </lineage>
</organism>
<dbReference type="EMBL" id="PDWZ02000009">
    <property type="protein sequence ID" value="KAB2103054.1"/>
    <property type="molecule type" value="Genomic_DNA"/>
</dbReference>
<evidence type="ECO:0000313" key="2">
    <source>
        <dbReference type="Proteomes" id="UP000293547"/>
    </source>
</evidence>
<evidence type="ECO:0000313" key="1">
    <source>
        <dbReference type="EMBL" id="KAB2103054.1"/>
    </source>
</evidence>
<sequence>MPSFRLSPRVLHRALQSRTYATAQAPAINVTNVPAPLWKHTYTFSESTCGVMRYRGNCSRI</sequence>
<gene>
    <name evidence="1" type="ORF">AG0111_0g9391</name>
</gene>